<dbReference type="OrthoDB" id="419537at2759"/>
<comment type="subcellular location">
    <subcellularLocation>
        <location evidence="1">Nucleus</location>
    </subcellularLocation>
</comment>
<comment type="similarity">
    <text evidence="2 4">Belongs to the HUS1 family.</text>
</comment>
<dbReference type="Pfam" id="PF04005">
    <property type="entry name" value="Hus1"/>
    <property type="match status" value="1"/>
</dbReference>
<dbReference type="GO" id="GO:0006289">
    <property type="term" value="P:nucleotide-excision repair"/>
    <property type="evidence" value="ECO:0007669"/>
    <property type="project" value="TreeGrafter"/>
</dbReference>
<name>A0A6G1FZ98_9PEZI</name>
<keyword evidence="3" id="KW-0539">Nucleus</keyword>
<dbReference type="GO" id="GO:0035861">
    <property type="term" value="C:site of double-strand break"/>
    <property type="evidence" value="ECO:0007669"/>
    <property type="project" value="TreeGrafter"/>
</dbReference>
<reference evidence="8" key="3">
    <citation type="submission" date="2025-04" db="UniProtKB">
        <authorList>
            <consortium name="RefSeq"/>
        </authorList>
    </citation>
    <scope>IDENTIFICATION</scope>
    <source>
        <strain evidence="8">CBS 781.70</strain>
    </source>
</reference>
<dbReference type="InterPro" id="IPR016580">
    <property type="entry name" value="HUS1"/>
</dbReference>
<dbReference type="GO" id="GO:0005730">
    <property type="term" value="C:nucleolus"/>
    <property type="evidence" value="ECO:0007669"/>
    <property type="project" value="InterPro"/>
</dbReference>
<reference evidence="6 8" key="1">
    <citation type="submission" date="2020-01" db="EMBL/GenBank/DDBJ databases">
        <authorList>
            <consortium name="DOE Joint Genome Institute"/>
            <person name="Haridas S."/>
            <person name="Albert R."/>
            <person name="Binder M."/>
            <person name="Bloem J."/>
            <person name="Labutti K."/>
            <person name="Salamov A."/>
            <person name="Andreopoulos B."/>
            <person name="Baker S.E."/>
            <person name="Barry K."/>
            <person name="Bills G."/>
            <person name="Bluhm B.H."/>
            <person name="Cannon C."/>
            <person name="Castanera R."/>
            <person name="Culley D.E."/>
            <person name="Daum C."/>
            <person name="Ezra D."/>
            <person name="Gonzalez J.B."/>
            <person name="Henrissat B."/>
            <person name="Kuo A."/>
            <person name="Liang C."/>
            <person name="Lipzen A."/>
            <person name="Lutzoni F."/>
            <person name="Magnuson J."/>
            <person name="Mondo S."/>
            <person name="Nolan M."/>
            <person name="Ohm R."/>
            <person name="Pangilinan J."/>
            <person name="Park H.-J."/>
            <person name="Ramirez L."/>
            <person name="Alfaro M."/>
            <person name="Sun H."/>
            <person name="Tritt A."/>
            <person name="Yoshinaga Y."/>
            <person name="Zwiers L.-H."/>
            <person name="Turgeon B.G."/>
            <person name="Goodwin S.B."/>
            <person name="Spatafora J.W."/>
            <person name="Crous P.W."/>
            <person name="Grigoriev I.V."/>
        </authorList>
    </citation>
    <scope>NUCLEOTIDE SEQUENCE</scope>
    <source>
        <strain evidence="6 8">CBS 781.70</strain>
    </source>
</reference>
<evidence type="ECO:0000313" key="6">
    <source>
        <dbReference type="EMBL" id="KAF1811042.1"/>
    </source>
</evidence>
<dbReference type="GO" id="GO:0000724">
    <property type="term" value="P:double-strand break repair via homologous recombination"/>
    <property type="evidence" value="ECO:0007669"/>
    <property type="project" value="TreeGrafter"/>
</dbReference>
<dbReference type="GO" id="GO:0031573">
    <property type="term" value="P:mitotic intra-S DNA damage checkpoint signaling"/>
    <property type="evidence" value="ECO:0007669"/>
    <property type="project" value="TreeGrafter"/>
</dbReference>
<evidence type="ECO:0000256" key="1">
    <source>
        <dbReference type="ARBA" id="ARBA00004123"/>
    </source>
</evidence>
<dbReference type="GO" id="GO:0033314">
    <property type="term" value="P:mitotic DNA replication checkpoint signaling"/>
    <property type="evidence" value="ECO:0007669"/>
    <property type="project" value="TreeGrafter"/>
</dbReference>
<dbReference type="GO" id="GO:0044778">
    <property type="term" value="P:meiotic DNA integrity checkpoint signaling"/>
    <property type="evidence" value="ECO:0007669"/>
    <property type="project" value="TreeGrafter"/>
</dbReference>
<evidence type="ECO:0000256" key="4">
    <source>
        <dbReference type="PIRNR" id="PIRNR011312"/>
    </source>
</evidence>
<dbReference type="AlphaFoldDB" id="A0A6G1FZ98"/>
<dbReference type="PIRSF" id="PIRSF011312">
    <property type="entry name" value="Cell_cycle_HUS1"/>
    <property type="match status" value="1"/>
</dbReference>
<feature type="region of interest" description="Disordered" evidence="5">
    <location>
        <begin position="244"/>
        <end position="269"/>
    </location>
</feature>
<dbReference type="RefSeq" id="XP_033532673.1">
    <property type="nucleotide sequence ID" value="XM_033682152.1"/>
</dbReference>
<gene>
    <name evidence="6 8" type="ORF">P152DRAFT_490113</name>
</gene>
<evidence type="ECO:0000256" key="3">
    <source>
        <dbReference type="ARBA" id="ARBA00023242"/>
    </source>
</evidence>
<keyword evidence="7" id="KW-1185">Reference proteome</keyword>
<sequence length="337" mass="36653">MRFKAQIQNITTFNKFVASLASIGPIAWVRLDEEHARFTVMPEQGTQVWAVLAIDTIFGHEYSIQSNADNTINLEVPLGSLQRALKSALQAHSASIRLTKKDGRPILSITIHRTTGPSASLAGNAPVGDTDDFGGVPVPLQWGTSDRETVITQDVPIRILSQATVEGLHEPRCRDPDVHILLPPLAQLKAASDRFTKLALSTPFTGPGPRLELAANMHGCLRLRVAADAIDIKSVWTGLVNPELDPGEVEGGEGGVEGHPSTRMRGLGDPLGRREEGWATVRIDGRDWGKVMSVGRLGGRVIACFCHESALILYVYMPDDEGREDSVLTYYISSYSI</sequence>
<dbReference type="GO" id="GO:0000723">
    <property type="term" value="P:telomere maintenance"/>
    <property type="evidence" value="ECO:0007669"/>
    <property type="project" value="TreeGrafter"/>
</dbReference>
<dbReference type="GeneID" id="54422722"/>
<evidence type="ECO:0000313" key="8">
    <source>
        <dbReference type="RefSeq" id="XP_033532673.1"/>
    </source>
</evidence>
<evidence type="ECO:0000313" key="7">
    <source>
        <dbReference type="Proteomes" id="UP000504638"/>
    </source>
</evidence>
<dbReference type="Proteomes" id="UP000504638">
    <property type="component" value="Unplaced"/>
</dbReference>
<organism evidence="6">
    <name type="scientific">Eremomyces bilateralis CBS 781.70</name>
    <dbReference type="NCBI Taxonomy" id="1392243"/>
    <lineage>
        <taxon>Eukaryota</taxon>
        <taxon>Fungi</taxon>
        <taxon>Dikarya</taxon>
        <taxon>Ascomycota</taxon>
        <taxon>Pezizomycotina</taxon>
        <taxon>Dothideomycetes</taxon>
        <taxon>Dothideomycetes incertae sedis</taxon>
        <taxon>Eremomycetales</taxon>
        <taxon>Eremomycetaceae</taxon>
        <taxon>Eremomyces</taxon>
    </lineage>
</organism>
<dbReference type="Gene3D" id="3.70.10.10">
    <property type="match status" value="1"/>
</dbReference>
<dbReference type="PANTHER" id="PTHR12900">
    <property type="entry name" value="MITOTIC AND DNA DAMAGE CHECKPOINT PROTEIN HUS1"/>
    <property type="match status" value="1"/>
</dbReference>
<dbReference type="PANTHER" id="PTHR12900:SF0">
    <property type="entry name" value="CHECKPOINT PROTEIN"/>
    <property type="match status" value="1"/>
</dbReference>
<evidence type="ECO:0000256" key="2">
    <source>
        <dbReference type="ARBA" id="ARBA00005563"/>
    </source>
</evidence>
<proteinExistence type="inferred from homology"/>
<protein>
    <recommendedName>
        <fullName evidence="4">Checkpoint protein</fullName>
    </recommendedName>
</protein>
<dbReference type="InterPro" id="IPR007150">
    <property type="entry name" value="HUS1/Mec3"/>
</dbReference>
<reference evidence="8" key="2">
    <citation type="submission" date="2020-04" db="EMBL/GenBank/DDBJ databases">
        <authorList>
            <consortium name="NCBI Genome Project"/>
        </authorList>
    </citation>
    <scope>NUCLEOTIDE SEQUENCE</scope>
    <source>
        <strain evidence="8">CBS 781.70</strain>
    </source>
</reference>
<evidence type="ECO:0000256" key="5">
    <source>
        <dbReference type="SAM" id="MobiDB-lite"/>
    </source>
</evidence>
<dbReference type="GO" id="GO:0030896">
    <property type="term" value="C:checkpoint clamp complex"/>
    <property type="evidence" value="ECO:0007669"/>
    <property type="project" value="InterPro"/>
</dbReference>
<accession>A0A6G1FZ98</accession>
<dbReference type="EMBL" id="ML975163">
    <property type="protein sequence ID" value="KAF1811042.1"/>
    <property type="molecule type" value="Genomic_DNA"/>
</dbReference>